<evidence type="ECO:0000313" key="3">
    <source>
        <dbReference type="Proteomes" id="UP000776651"/>
    </source>
</evidence>
<keyword evidence="3" id="KW-1185">Reference proteome</keyword>
<feature type="domain" description="DAGKc" evidence="1">
    <location>
        <begin position="1"/>
        <end position="136"/>
    </location>
</feature>
<dbReference type="PROSITE" id="PS50146">
    <property type="entry name" value="DAGK"/>
    <property type="match status" value="1"/>
</dbReference>
<gene>
    <name evidence="2" type="ORF">K3177_02200</name>
</gene>
<accession>A0ABS7JBC7</accession>
<dbReference type="Pfam" id="PF00781">
    <property type="entry name" value="DAGK_cat"/>
    <property type="match status" value="1"/>
</dbReference>
<dbReference type="InterPro" id="IPR017438">
    <property type="entry name" value="ATP-NAD_kinase_N"/>
</dbReference>
<dbReference type="InterPro" id="IPR001206">
    <property type="entry name" value="Diacylglycerol_kinase_cat_dom"/>
</dbReference>
<evidence type="ECO:0000313" key="2">
    <source>
        <dbReference type="EMBL" id="MBX7487317.1"/>
    </source>
</evidence>
<dbReference type="Proteomes" id="UP000776651">
    <property type="component" value="Unassembled WGS sequence"/>
</dbReference>
<dbReference type="SUPFAM" id="SSF111331">
    <property type="entry name" value="NAD kinase/diacylglycerol kinase-like"/>
    <property type="match status" value="1"/>
</dbReference>
<dbReference type="Gene3D" id="3.40.50.10330">
    <property type="entry name" value="Probable inorganic polyphosphate/atp-NAD kinase, domain 1"/>
    <property type="match status" value="1"/>
</dbReference>
<proteinExistence type="predicted"/>
<evidence type="ECO:0000259" key="1">
    <source>
        <dbReference type="PROSITE" id="PS50146"/>
    </source>
</evidence>
<name>A0ABS7JBC7_9SPHN</name>
<protein>
    <recommendedName>
        <fullName evidence="1">DAGKc domain-containing protein</fullName>
    </recommendedName>
</protein>
<comment type="caution">
    <text evidence="2">The sequence shown here is derived from an EMBL/GenBank/DDBJ whole genome shotgun (WGS) entry which is preliminary data.</text>
</comment>
<sequence>MSSHKTWLVVNSRSGSNDDAGLRALDQSLAAHGLGEERRIEFPADDLPTARELEDGNVSRLIVFTGDGSLNAVIEAASGWDGEILVLPGGTMNLLSVRLHGEEATCEDVLDRIARGAYRAIRPLMACCDAGRAHAGLLVGPGTAWAGVREAMRDFDVASLAQGASDALAETTGGARVRMVDPAIGDQEGYPLIELTPSHRGMQTDGYPLENAGEFLQQSWAVLRRRFREGPHERLGLLDRLVIENCAGEPLNILIDGEPAQLESRAEFTVAECPVDLLATAHGY</sequence>
<dbReference type="InterPro" id="IPR016064">
    <property type="entry name" value="NAD/diacylglycerol_kinase_sf"/>
</dbReference>
<reference evidence="2 3" key="1">
    <citation type="submission" date="2021-08" db="EMBL/GenBank/DDBJ databases">
        <title>Comparative Genomics Analysis of the Genus Qipengyuania Reveals Extensive Genetic Diversity and Metabolic Versatility, Including the Description of Fifteen Novel Species.</title>
        <authorList>
            <person name="Liu Y."/>
        </authorList>
    </citation>
    <scope>NUCLEOTIDE SEQUENCE [LARGE SCALE GENOMIC DNA]</scope>
    <source>
        <strain evidence="2 3">GH25</strain>
    </source>
</reference>
<dbReference type="EMBL" id="JAIGNQ010000001">
    <property type="protein sequence ID" value="MBX7487317.1"/>
    <property type="molecule type" value="Genomic_DNA"/>
</dbReference>
<dbReference type="RefSeq" id="WP_221596768.1">
    <property type="nucleotide sequence ID" value="NZ_JAIGNQ010000001.1"/>
</dbReference>
<organism evidence="2 3">
    <name type="scientific">Qipengyuania pacifica</name>
    <dbReference type="NCBI Taxonomy" id="2860199"/>
    <lineage>
        <taxon>Bacteria</taxon>
        <taxon>Pseudomonadati</taxon>
        <taxon>Pseudomonadota</taxon>
        <taxon>Alphaproteobacteria</taxon>
        <taxon>Sphingomonadales</taxon>
        <taxon>Erythrobacteraceae</taxon>
        <taxon>Qipengyuania</taxon>
    </lineage>
</organism>